<name>A0ABQ4KV63_SIMTE</name>
<proteinExistence type="predicted"/>
<protein>
    <submittedName>
        <fullName evidence="1">Uncharacterized protein</fullName>
    </submittedName>
</protein>
<dbReference type="EMBL" id="BORJ01000004">
    <property type="protein sequence ID" value="GIN95927.1"/>
    <property type="molecule type" value="Genomic_DNA"/>
</dbReference>
<sequence length="43" mass="4768">MNKNELIALQLSERSGKLYCTDLGETVKMSGEAVSYLEGYINV</sequence>
<evidence type="ECO:0000313" key="2">
    <source>
        <dbReference type="Proteomes" id="UP000680670"/>
    </source>
</evidence>
<reference evidence="1 2" key="1">
    <citation type="submission" date="2021-03" db="EMBL/GenBank/DDBJ databases">
        <title>Antimicrobial resistance genes in bacteria isolated from Japanese honey, and their potential for conferring macrolide and lincosamide resistance in the American foulbrood pathogen Paenibacillus larvae.</title>
        <authorList>
            <person name="Okamoto M."/>
            <person name="Kumagai M."/>
            <person name="Kanamori H."/>
            <person name="Takamatsu D."/>
        </authorList>
    </citation>
    <scope>NUCLEOTIDE SEQUENCE [LARGE SCALE GENOMIC DNA]</scope>
    <source>
        <strain evidence="1 2">J6TS1</strain>
    </source>
</reference>
<accession>A0ABQ4KV63</accession>
<keyword evidence="2" id="KW-1185">Reference proteome</keyword>
<dbReference type="RefSeq" id="WP_280519772.1">
    <property type="nucleotide sequence ID" value="NZ_BORJ01000004.1"/>
</dbReference>
<dbReference type="Proteomes" id="UP000680670">
    <property type="component" value="Unassembled WGS sequence"/>
</dbReference>
<comment type="caution">
    <text evidence="1">The sequence shown here is derived from an EMBL/GenBank/DDBJ whole genome shotgun (WGS) entry which is preliminary data.</text>
</comment>
<gene>
    <name evidence="1" type="ORF">J6TS1_17970</name>
</gene>
<dbReference type="SUPFAM" id="SSF54506">
    <property type="entry name" value="Diaminopimelate epimerase-like"/>
    <property type="match status" value="1"/>
</dbReference>
<organism evidence="1 2">
    <name type="scientific">Siminovitchia terrae</name>
    <name type="common">Bacillus terrae</name>
    <dbReference type="NCBI Taxonomy" id="1914933"/>
    <lineage>
        <taxon>Bacteria</taxon>
        <taxon>Bacillati</taxon>
        <taxon>Bacillota</taxon>
        <taxon>Bacilli</taxon>
        <taxon>Bacillales</taxon>
        <taxon>Bacillaceae</taxon>
        <taxon>Siminovitchia</taxon>
    </lineage>
</organism>
<evidence type="ECO:0000313" key="1">
    <source>
        <dbReference type="EMBL" id="GIN95927.1"/>
    </source>
</evidence>